<dbReference type="InterPro" id="IPR000415">
    <property type="entry name" value="Nitroreductase-like"/>
</dbReference>
<proteinExistence type="predicted"/>
<evidence type="ECO:0000256" key="3">
    <source>
        <dbReference type="ARBA" id="ARBA00023002"/>
    </source>
</evidence>
<organism evidence="5 7">
    <name type="scientific">Arsenophonus nasoniae</name>
    <name type="common">son-killer infecting Nasonia vitripennis</name>
    <dbReference type="NCBI Taxonomy" id="638"/>
    <lineage>
        <taxon>Bacteria</taxon>
        <taxon>Pseudomonadati</taxon>
        <taxon>Pseudomonadota</taxon>
        <taxon>Gammaproteobacteria</taxon>
        <taxon>Enterobacterales</taxon>
        <taxon>Morganellaceae</taxon>
        <taxon>Arsenophonus</taxon>
    </lineage>
</organism>
<dbReference type="Gene3D" id="3.40.109.10">
    <property type="entry name" value="NADH Oxidase"/>
    <property type="match status" value="1"/>
</dbReference>
<dbReference type="CDD" id="cd02140">
    <property type="entry name" value="Frm2-like"/>
    <property type="match status" value="1"/>
</dbReference>
<evidence type="ECO:0000313" key="6">
    <source>
        <dbReference type="EMBL" id="WGM01073.1"/>
    </source>
</evidence>
<dbReference type="InterPro" id="IPR029479">
    <property type="entry name" value="Nitroreductase"/>
</dbReference>
<evidence type="ECO:0000313" key="7">
    <source>
        <dbReference type="Proteomes" id="UP001177597"/>
    </source>
</evidence>
<dbReference type="SUPFAM" id="SSF55469">
    <property type="entry name" value="FMN-dependent nitroreductase-like"/>
    <property type="match status" value="1"/>
</dbReference>
<keyword evidence="2" id="KW-0963">Cytoplasm</keyword>
<dbReference type="Pfam" id="PF00881">
    <property type="entry name" value="Nitroreductase"/>
    <property type="match status" value="1"/>
</dbReference>
<dbReference type="RefSeq" id="WP_280624653.1">
    <property type="nucleotide sequence ID" value="NZ_CP123498.1"/>
</dbReference>
<dbReference type="GO" id="GO:0016491">
    <property type="term" value="F:oxidoreductase activity"/>
    <property type="evidence" value="ECO:0007669"/>
    <property type="project" value="UniProtKB-KW"/>
</dbReference>
<sequence length="202" mass="23204">MPNKFIEMMKERRTIYNIDSSLPISQEKLITLVKEAVKEAPSSFNSQTSRVVILFGDEHKKLWHNITKETLKEIVAKEIFTTTEKKIDSFAAGAGTILFFEEQNVIKELQQKFPLYADNFPVWSEQSSGMAQYAVWASLAQEKVGASLQHYNPLIDEKVHASWKIPSSWKLRAQLVFGAIKQQANEKTYINDDIRFKVFGEN</sequence>
<evidence type="ECO:0000256" key="1">
    <source>
        <dbReference type="ARBA" id="ARBA00004496"/>
    </source>
</evidence>
<evidence type="ECO:0000313" key="5">
    <source>
        <dbReference type="EMBL" id="WGL94615.1"/>
    </source>
</evidence>
<protein>
    <submittedName>
        <fullName evidence="5">Nitroreductase family protein</fullName>
    </submittedName>
</protein>
<dbReference type="InterPro" id="IPR033877">
    <property type="entry name" value="Frm2/Hbn1"/>
</dbReference>
<dbReference type="EMBL" id="CP123498">
    <property type="protein sequence ID" value="WGL94615.1"/>
    <property type="molecule type" value="Genomic_DNA"/>
</dbReference>
<gene>
    <name evidence="5" type="ORF">QE207_12985</name>
    <name evidence="6" type="ORF">QE210_14700</name>
</gene>
<keyword evidence="3" id="KW-0560">Oxidoreductase</keyword>
<dbReference type="Proteomes" id="UP001177595">
    <property type="component" value="Chromosome"/>
</dbReference>
<dbReference type="Proteomes" id="UP001177597">
    <property type="component" value="Chromosome"/>
</dbReference>
<dbReference type="EMBL" id="CP123504">
    <property type="protein sequence ID" value="WGM01073.1"/>
    <property type="molecule type" value="Genomic_DNA"/>
</dbReference>
<dbReference type="PANTHER" id="PTHR43035">
    <property type="entry name" value="FATTY ACID REPRESSION MUTANT PROTEIN 2-RELATED"/>
    <property type="match status" value="1"/>
</dbReference>
<name>A0AA95GE90_9GAMM</name>
<accession>A0AA95GE90</accession>
<dbReference type="FunFam" id="3.40.109.10:FF:000001">
    <property type="entry name" value="Nitroreductase family"/>
    <property type="match status" value="1"/>
</dbReference>
<dbReference type="GO" id="GO:0005737">
    <property type="term" value="C:cytoplasm"/>
    <property type="evidence" value="ECO:0007669"/>
    <property type="project" value="UniProtKB-SubCell"/>
</dbReference>
<dbReference type="AlphaFoldDB" id="A0AA95GE90"/>
<dbReference type="GO" id="GO:0034599">
    <property type="term" value="P:cellular response to oxidative stress"/>
    <property type="evidence" value="ECO:0007669"/>
    <property type="project" value="InterPro"/>
</dbReference>
<feature type="domain" description="Nitroreductase" evidence="4">
    <location>
        <begin position="10"/>
        <end position="178"/>
    </location>
</feature>
<evidence type="ECO:0000256" key="2">
    <source>
        <dbReference type="ARBA" id="ARBA00022490"/>
    </source>
</evidence>
<evidence type="ECO:0000259" key="4">
    <source>
        <dbReference type="Pfam" id="PF00881"/>
    </source>
</evidence>
<comment type="subcellular location">
    <subcellularLocation>
        <location evidence="1">Cytoplasm</location>
    </subcellularLocation>
</comment>
<reference evidence="5" key="1">
    <citation type="submission" date="2023-04" db="EMBL/GenBank/DDBJ databases">
        <title>Genome dynamics across the evolutionary transition to endosymbiosis.</title>
        <authorList>
            <person name="Siozios S."/>
            <person name="Nadal-Jimenez P."/>
            <person name="Azagi T."/>
            <person name="Sprong H."/>
            <person name="Frost C.L."/>
            <person name="Parratt S.R."/>
            <person name="Taylor G."/>
            <person name="Brettell L."/>
            <person name="Lew K.C."/>
            <person name="Croft L."/>
            <person name="King K.C."/>
            <person name="Brockhurst M.A."/>
            <person name="Hypsa V."/>
            <person name="Novakova E."/>
            <person name="Darby A.C."/>
            <person name="Hurst G.D.D."/>
        </authorList>
    </citation>
    <scope>NUCLEOTIDE SEQUENCE</scope>
    <source>
        <strain evidence="5">AIh</strain>
        <strain evidence="6">APv</strain>
    </source>
</reference>
<dbReference type="PANTHER" id="PTHR43035:SF1">
    <property type="entry name" value="FATTY ACID REPRESSION MUTANT PROTEIN 2-RELATED"/>
    <property type="match status" value="1"/>
</dbReference>